<organism evidence="1">
    <name type="scientific">marine sediment metagenome</name>
    <dbReference type="NCBI Taxonomy" id="412755"/>
    <lineage>
        <taxon>unclassified sequences</taxon>
        <taxon>metagenomes</taxon>
        <taxon>ecological metagenomes</taxon>
    </lineage>
</organism>
<name>A0A0F9GCZ7_9ZZZZ</name>
<comment type="caution">
    <text evidence="1">The sequence shown here is derived from an EMBL/GenBank/DDBJ whole genome shotgun (WGS) entry which is preliminary data.</text>
</comment>
<gene>
    <name evidence="1" type="ORF">LCGC14_2136220</name>
</gene>
<sequence>MKRPAITRKGHQLLAKALRQSYRESDGSALGLMNVSHAVSAIANVLAKDNPHFDRDYFLAIVWGEANISGL</sequence>
<dbReference type="EMBL" id="LAZR01026903">
    <property type="protein sequence ID" value="KKL67315.1"/>
    <property type="molecule type" value="Genomic_DNA"/>
</dbReference>
<evidence type="ECO:0000313" key="1">
    <source>
        <dbReference type="EMBL" id="KKL67315.1"/>
    </source>
</evidence>
<reference evidence="1" key="1">
    <citation type="journal article" date="2015" name="Nature">
        <title>Complex archaea that bridge the gap between prokaryotes and eukaryotes.</title>
        <authorList>
            <person name="Spang A."/>
            <person name="Saw J.H."/>
            <person name="Jorgensen S.L."/>
            <person name="Zaremba-Niedzwiedzka K."/>
            <person name="Martijn J."/>
            <person name="Lind A.E."/>
            <person name="van Eijk R."/>
            <person name="Schleper C."/>
            <person name="Guy L."/>
            <person name="Ettema T.J."/>
        </authorList>
    </citation>
    <scope>NUCLEOTIDE SEQUENCE</scope>
</reference>
<protein>
    <submittedName>
        <fullName evidence="1">Uncharacterized protein</fullName>
    </submittedName>
</protein>
<accession>A0A0F9GCZ7</accession>
<dbReference type="AlphaFoldDB" id="A0A0F9GCZ7"/>
<proteinExistence type="predicted"/>